<comment type="similarity">
    <text evidence="6">Belongs to the ABC-4 integral membrane protein family.</text>
</comment>
<evidence type="ECO:0000259" key="8">
    <source>
        <dbReference type="Pfam" id="PF02687"/>
    </source>
</evidence>
<evidence type="ECO:0000256" key="2">
    <source>
        <dbReference type="ARBA" id="ARBA00022475"/>
    </source>
</evidence>
<reference evidence="10 11" key="1">
    <citation type="submission" date="2020-11" db="EMBL/GenBank/DDBJ databases">
        <title>A novel isolate from a Black sea contaminated sediment with potential to produce alkanes: Plantactinospora alkalitolerans sp. nov.</title>
        <authorList>
            <person name="Carro L."/>
            <person name="Veyisoglu A."/>
            <person name="Guven K."/>
            <person name="Schumann P."/>
            <person name="Klenk H.-P."/>
            <person name="Sahin N."/>
        </authorList>
    </citation>
    <scope>NUCLEOTIDE SEQUENCE [LARGE SCALE GENOMIC DNA]</scope>
    <source>
        <strain evidence="10 11">S1510</strain>
    </source>
</reference>
<dbReference type="PANTHER" id="PTHR30572">
    <property type="entry name" value="MEMBRANE COMPONENT OF TRANSPORTER-RELATED"/>
    <property type="match status" value="1"/>
</dbReference>
<sequence>MSGRGGRSTGWGAVWRASRAAVRRRRPQTVVIGLVVLCSSTTVLLALTLLGSASAPFDRAFAAQRGAHAVAVFDPTRTSGAALAQTGQRPGVEAAAGPFDQAVVEISEDWNGQPAGARTVVGRADPAGPVDRLDLRLGRWVTAPGEIVVNLGHQGTPRPELLGSTVEVDGAPPLRLVGFASSMTKSADAWVVPEQMPALRPTAVQMLYRFRASDTEAQVDAGLAEATAGLAEGSLTNVQSYLALKQAFSAQADSYLPLMMVFGVLGLVVSVLIIGNVVSGAVVSGYRHIGVLKAIGFTPNQVVAVYLAMVAVPGTVGCLLGTLLGSLLASPVLQMAFSGVETGSAAIGPRPWAPVACLLGMPAVVVVTALIPALRAHWLPAAQAISAGSAPRAGRGLRVQRRLSNTRLPRPVVLGLAQPFTRPGRAVMTVAAIVLGVTAVTLTTGLTSTMVAFGAAGRVDGAARIQVEVGSTANRRTAPKLTDSQIDELLRGLPGADRVTARALLQVRLVGYPQARFVNFYRGDTSAAAAQMVAGHLPEGPGEVVAGPSFLRQHGLAVGDRITLDVHGRQVPATIVGETVSGNPRAVDSNWSTLQLLGPDTQAVDYTVTLAPGADAKAYLDAVRTADPGLHPALLGSGNTVTTTVVGFASVFTVLLTIVAALGVFNTVLLTVRERRRDLGMLKSIGMTPRQVVVMTVTSVAALGVVGGLSGIPLGIVAHRLIVDNVAVVAFPESMKDVWHPPQLALLALAGVVIAVLGALVPARSAARLPIARVLHHE</sequence>
<feature type="transmembrane region" description="Helical" evidence="7">
    <location>
        <begin position="304"/>
        <end position="332"/>
    </location>
</feature>
<proteinExistence type="inferred from homology"/>
<evidence type="ECO:0000256" key="3">
    <source>
        <dbReference type="ARBA" id="ARBA00022692"/>
    </source>
</evidence>
<accession>A0ABS0GN77</accession>
<evidence type="ECO:0000256" key="7">
    <source>
        <dbReference type="SAM" id="Phobius"/>
    </source>
</evidence>
<dbReference type="InterPro" id="IPR003838">
    <property type="entry name" value="ABC3_permease_C"/>
</dbReference>
<dbReference type="Pfam" id="PF02687">
    <property type="entry name" value="FtsX"/>
    <property type="match status" value="2"/>
</dbReference>
<organism evidence="10 11">
    <name type="scientific">Plantactinospora alkalitolerans</name>
    <dbReference type="NCBI Taxonomy" id="2789879"/>
    <lineage>
        <taxon>Bacteria</taxon>
        <taxon>Bacillati</taxon>
        <taxon>Actinomycetota</taxon>
        <taxon>Actinomycetes</taxon>
        <taxon>Micromonosporales</taxon>
        <taxon>Micromonosporaceae</taxon>
        <taxon>Plantactinospora</taxon>
    </lineage>
</organism>
<feature type="domain" description="ABC3 transporter permease C-terminal" evidence="8">
    <location>
        <begin position="651"/>
        <end position="770"/>
    </location>
</feature>
<dbReference type="PANTHER" id="PTHR30572:SF4">
    <property type="entry name" value="ABC TRANSPORTER PERMEASE YTRF"/>
    <property type="match status" value="1"/>
</dbReference>
<dbReference type="EMBL" id="JADPUN010000033">
    <property type="protein sequence ID" value="MBF9127638.1"/>
    <property type="molecule type" value="Genomic_DNA"/>
</dbReference>
<feature type="transmembrane region" description="Helical" evidence="7">
    <location>
        <begin position="743"/>
        <end position="763"/>
    </location>
</feature>
<dbReference type="InterPro" id="IPR025857">
    <property type="entry name" value="MacB_PCD"/>
</dbReference>
<dbReference type="InterPro" id="IPR050250">
    <property type="entry name" value="Macrolide_Exporter_MacB"/>
</dbReference>
<keyword evidence="4 7" id="KW-1133">Transmembrane helix</keyword>
<protein>
    <submittedName>
        <fullName evidence="10">ABC transporter permease</fullName>
    </submittedName>
</protein>
<comment type="caution">
    <text evidence="10">The sequence shown here is derived from an EMBL/GenBank/DDBJ whole genome shotgun (WGS) entry which is preliminary data.</text>
</comment>
<evidence type="ECO:0000259" key="9">
    <source>
        <dbReference type="Pfam" id="PF12704"/>
    </source>
</evidence>
<name>A0ABS0GN77_9ACTN</name>
<evidence type="ECO:0000256" key="5">
    <source>
        <dbReference type="ARBA" id="ARBA00023136"/>
    </source>
</evidence>
<evidence type="ECO:0000313" key="11">
    <source>
        <dbReference type="Proteomes" id="UP000638560"/>
    </source>
</evidence>
<gene>
    <name evidence="10" type="ORF">I0C86_01290</name>
</gene>
<feature type="domain" description="MacB-like periplasmic core" evidence="9">
    <location>
        <begin position="427"/>
        <end position="625"/>
    </location>
</feature>
<feature type="transmembrane region" description="Helical" evidence="7">
    <location>
        <begin position="645"/>
        <end position="672"/>
    </location>
</feature>
<feature type="transmembrane region" description="Helical" evidence="7">
    <location>
        <begin position="29"/>
        <end position="50"/>
    </location>
</feature>
<keyword evidence="3 7" id="KW-0812">Transmembrane</keyword>
<feature type="transmembrane region" description="Helical" evidence="7">
    <location>
        <begin position="426"/>
        <end position="446"/>
    </location>
</feature>
<comment type="subcellular location">
    <subcellularLocation>
        <location evidence="1">Cell membrane</location>
        <topology evidence="1">Multi-pass membrane protein</topology>
    </subcellularLocation>
</comment>
<evidence type="ECO:0000256" key="6">
    <source>
        <dbReference type="ARBA" id="ARBA00038076"/>
    </source>
</evidence>
<feature type="domain" description="ABC3 transporter permease C-terminal" evidence="8">
    <location>
        <begin position="260"/>
        <end position="379"/>
    </location>
</feature>
<dbReference type="Proteomes" id="UP000638560">
    <property type="component" value="Unassembled WGS sequence"/>
</dbReference>
<keyword evidence="2" id="KW-1003">Cell membrane</keyword>
<evidence type="ECO:0000313" key="10">
    <source>
        <dbReference type="EMBL" id="MBF9127638.1"/>
    </source>
</evidence>
<keyword evidence="5 7" id="KW-0472">Membrane</keyword>
<keyword evidence="11" id="KW-1185">Reference proteome</keyword>
<feature type="transmembrane region" description="Helical" evidence="7">
    <location>
        <begin position="255"/>
        <end position="283"/>
    </location>
</feature>
<evidence type="ECO:0000256" key="4">
    <source>
        <dbReference type="ARBA" id="ARBA00022989"/>
    </source>
</evidence>
<evidence type="ECO:0000256" key="1">
    <source>
        <dbReference type="ARBA" id="ARBA00004651"/>
    </source>
</evidence>
<feature type="transmembrane region" description="Helical" evidence="7">
    <location>
        <begin position="692"/>
        <end position="723"/>
    </location>
</feature>
<dbReference type="Pfam" id="PF12704">
    <property type="entry name" value="MacB_PCD"/>
    <property type="match status" value="1"/>
</dbReference>
<feature type="transmembrane region" description="Helical" evidence="7">
    <location>
        <begin position="352"/>
        <end position="374"/>
    </location>
</feature>